<dbReference type="PANTHER" id="PTHR30329:SF21">
    <property type="entry name" value="LIPOPROTEIN YIAD-RELATED"/>
    <property type="match status" value="1"/>
</dbReference>
<keyword evidence="4 8" id="KW-0812">Transmembrane</keyword>
<dbReference type="EMBL" id="DPIY01000001">
    <property type="protein sequence ID" value="HCT55753.1"/>
    <property type="molecule type" value="Genomic_DNA"/>
</dbReference>
<dbReference type="InterPro" id="IPR036737">
    <property type="entry name" value="OmpA-like_sf"/>
</dbReference>
<protein>
    <recommendedName>
        <fullName evidence="9">OmpA-like domain-containing protein</fullName>
    </recommendedName>
</protein>
<keyword evidence="3" id="KW-1003">Cell membrane</keyword>
<dbReference type="CDD" id="cd07185">
    <property type="entry name" value="OmpA_C-like"/>
    <property type="match status" value="1"/>
</dbReference>
<dbReference type="Proteomes" id="UP000264071">
    <property type="component" value="Unassembled WGS sequence"/>
</dbReference>
<feature type="domain" description="OmpA-like" evidence="9">
    <location>
        <begin position="139"/>
        <end position="258"/>
    </location>
</feature>
<evidence type="ECO:0000256" key="7">
    <source>
        <dbReference type="PROSITE-ProRule" id="PRU00473"/>
    </source>
</evidence>
<evidence type="ECO:0000256" key="1">
    <source>
        <dbReference type="ARBA" id="ARBA00004162"/>
    </source>
</evidence>
<dbReference type="Pfam" id="PF00691">
    <property type="entry name" value="OmpA"/>
    <property type="match status" value="1"/>
</dbReference>
<comment type="caution">
    <text evidence="10">The sequence shown here is derived from an EMBL/GenBank/DDBJ whole genome shotgun (WGS) entry which is preliminary data.</text>
</comment>
<sequence length="289" mass="31286">MAARGGKKIVIVKKKVAGGGGHHGGSWKVAYADFVTAMMAFFMVMWILGMDDKTKQAIEGYFANPVGYKKGYGAGSSPLGTGSAVNALQRSPMRMIVRSTEQRTFEQMRQAILDKLATSDSLKRLNAQVDVQVTQEGLRIELVESERGDVYFPIGSSQMNSATVLTLQLIGQELSPIAQSLIIEGHTDAAPFGRDASYTNWELSADRANAARRVLQAAGIDPKRISEVRGYADTKPRVINDPKAPANRRISVLIPFTVVPESAGSAEALANGKRDSIVNSIVEPIKKTY</sequence>
<evidence type="ECO:0000256" key="6">
    <source>
        <dbReference type="ARBA" id="ARBA00023136"/>
    </source>
</evidence>
<dbReference type="Gene3D" id="3.30.1330.60">
    <property type="entry name" value="OmpA-like domain"/>
    <property type="match status" value="1"/>
</dbReference>
<gene>
    <name evidence="10" type="ORF">DGD08_00930</name>
</gene>
<keyword evidence="6 7" id="KW-0472">Membrane</keyword>
<comment type="similarity">
    <text evidence="2">Belongs to the MotB family.</text>
</comment>
<evidence type="ECO:0000256" key="8">
    <source>
        <dbReference type="SAM" id="Phobius"/>
    </source>
</evidence>
<evidence type="ECO:0000256" key="4">
    <source>
        <dbReference type="ARBA" id="ARBA00022692"/>
    </source>
</evidence>
<organism evidence="10 11">
    <name type="scientific">Gemmatimonas aurantiaca</name>
    <dbReference type="NCBI Taxonomy" id="173480"/>
    <lineage>
        <taxon>Bacteria</taxon>
        <taxon>Pseudomonadati</taxon>
        <taxon>Gemmatimonadota</taxon>
        <taxon>Gemmatimonadia</taxon>
        <taxon>Gemmatimonadales</taxon>
        <taxon>Gemmatimonadaceae</taxon>
        <taxon>Gemmatimonas</taxon>
    </lineage>
</organism>
<dbReference type="InterPro" id="IPR050330">
    <property type="entry name" value="Bact_OuterMem_StrucFunc"/>
</dbReference>
<dbReference type="PANTHER" id="PTHR30329">
    <property type="entry name" value="STATOR ELEMENT OF FLAGELLAR MOTOR COMPLEX"/>
    <property type="match status" value="1"/>
</dbReference>
<dbReference type="AlphaFoldDB" id="A0A3D4V3S5"/>
<evidence type="ECO:0000313" key="10">
    <source>
        <dbReference type="EMBL" id="HCT55753.1"/>
    </source>
</evidence>
<dbReference type="InterPro" id="IPR006665">
    <property type="entry name" value="OmpA-like"/>
</dbReference>
<feature type="transmembrane region" description="Helical" evidence="8">
    <location>
        <begin position="29"/>
        <end position="48"/>
    </location>
</feature>
<evidence type="ECO:0000256" key="3">
    <source>
        <dbReference type="ARBA" id="ARBA00022475"/>
    </source>
</evidence>
<dbReference type="PROSITE" id="PS51123">
    <property type="entry name" value="OMPA_2"/>
    <property type="match status" value="1"/>
</dbReference>
<dbReference type="InterPro" id="IPR025713">
    <property type="entry name" value="MotB-like_N_dom"/>
</dbReference>
<dbReference type="GO" id="GO:0005886">
    <property type="term" value="C:plasma membrane"/>
    <property type="evidence" value="ECO:0007669"/>
    <property type="project" value="UniProtKB-SubCell"/>
</dbReference>
<proteinExistence type="inferred from homology"/>
<evidence type="ECO:0000259" key="9">
    <source>
        <dbReference type="PROSITE" id="PS51123"/>
    </source>
</evidence>
<evidence type="ECO:0000313" key="11">
    <source>
        <dbReference type="Proteomes" id="UP000264071"/>
    </source>
</evidence>
<dbReference type="Pfam" id="PF13677">
    <property type="entry name" value="MotB_plug"/>
    <property type="match status" value="1"/>
</dbReference>
<name>A0A3D4V3S5_9BACT</name>
<dbReference type="SUPFAM" id="SSF103088">
    <property type="entry name" value="OmpA-like"/>
    <property type="match status" value="1"/>
</dbReference>
<evidence type="ECO:0000256" key="2">
    <source>
        <dbReference type="ARBA" id="ARBA00008914"/>
    </source>
</evidence>
<evidence type="ECO:0000256" key="5">
    <source>
        <dbReference type="ARBA" id="ARBA00022989"/>
    </source>
</evidence>
<comment type="subcellular location">
    <subcellularLocation>
        <location evidence="1">Cell membrane</location>
        <topology evidence="1">Single-pass membrane protein</topology>
    </subcellularLocation>
</comment>
<reference evidence="10 11" key="1">
    <citation type="journal article" date="2018" name="Nat. Biotechnol.">
        <title>A standardized bacterial taxonomy based on genome phylogeny substantially revises the tree of life.</title>
        <authorList>
            <person name="Parks D.H."/>
            <person name="Chuvochina M."/>
            <person name="Waite D.W."/>
            <person name="Rinke C."/>
            <person name="Skarshewski A."/>
            <person name="Chaumeil P.A."/>
            <person name="Hugenholtz P."/>
        </authorList>
    </citation>
    <scope>NUCLEOTIDE SEQUENCE [LARGE SCALE GENOMIC DNA]</scope>
    <source>
        <strain evidence="10">UBA8844</strain>
    </source>
</reference>
<dbReference type="OMA" id="DEKNRPM"/>
<keyword evidence="5 8" id="KW-1133">Transmembrane helix</keyword>
<accession>A0A3D4V3S5</accession>